<dbReference type="GO" id="GO:0005634">
    <property type="term" value="C:nucleus"/>
    <property type="evidence" value="ECO:0007669"/>
    <property type="project" value="TreeGrafter"/>
</dbReference>
<evidence type="ECO:0000256" key="1">
    <source>
        <dbReference type="ARBA" id="ARBA00022722"/>
    </source>
</evidence>
<dbReference type="GO" id="GO:0008409">
    <property type="term" value="F:5'-3' exonuclease activity"/>
    <property type="evidence" value="ECO:0007669"/>
    <property type="project" value="TreeGrafter"/>
</dbReference>
<feature type="compositionally biased region" description="Acidic residues" evidence="3">
    <location>
        <begin position="665"/>
        <end position="676"/>
    </location>
</feature>
<evidence type="ECO:0000313" key="6">
    <source>
        <dbReference type="Proteomes" id="UP000000314"/>
    </source>
</evidence>
<name>C4QZB7_KOMPG</name>
<feature type="domain" description="XPG-I" evidence="4">
    <location>
        <begin position="177"/>
        <end position="242"/>
    </location>
</feature>
<accession>C4QZB7</accession>
<reference evidence="5 6" key="1">
    <citation type="journal article" date="2009" name="Nat. Biotechnol.">
        <title>Genome sequence of the recombinant protein production host Pichia pastoris.</title>
        <authorList>
            <person name="De Schutter K."/>
            <person name="Lin Y.C."/>
            <person name="Tiels P."/>
            <person name="Van Hecke A."/>
            <person name="Glinka S."/>
            <person name="Weber-Lehmann J."/>
            <person name="Rouze P."/>
            <person name="Van de Peer Y."/>
            <person name="Callewaert N."/>
        </authorList>
    </citation>
    <scope>NUCLEOTIDE SEQUENCE [LARGE SCALE GENOMIC DNA]</scope>
    <source>
        <strain evidence="6">GS115 / ATCC 20864</strain>
    </source>
</reference>
<dbReference type="CDD" id="cd09870">
    <property type="entry name" value="PIN_YEN1"/>
    <property type="match status" value="1"/>
</dbReference>
<dbReference type="GO" id="GO:0005737">
    <property type="term" value="C:cytoplasm"/>
    <property type="evidence" value="ECO:0007669"/>
    <property type="project" value="TreeGrafter"/>
</dbReference>
<dbReference type="InterPro" id="IPR006086">
    <property type="entry name" value="XPG-I_dom"/>
</dbReference>
<evidence type="ECO:0000256" key="2">
    <source>
        <dbReference type="ARBA" id="ARBA00022801"/>
    </source>
</evidence>
<dbReference type="eggNOG" id="KOG2520">
    <property type="taxonomic scope" value="Eukaryota"/>
</dbReference>
<dbReference type="GeneID" id="8197500"/>
<dbReference type="InterPro" id="IPR006085">
    <property type="entry name" value="XPG_DNA_repair_N"/>
</dbReference>
<keyword evidence="2" id="KW-0378">Hydrolase</keyword>
<dbReference type="SMART" id="SM00484">
    <property type="entry name" value="XPGI"/>
    <property type="match status" value="1"/>
</dbReference>
<dbReference type="HOGENOM" id="CLU_417438_0_0_1"/>
<dbReference type="PANTHER" id="PTHR11081:SF72">
    <property type="entry name" value="HOLLIDAY JUNCTION RESOLVASE YEN1"/>
    <property type="match status" value="1"/>
</dbReference>
<dbReference type="GO" id="GO:0017108">
    <property type="term" value="F:5'-flap endonuclease activity"/>
    <property type="evidence" value="ECO:0007669"/>
    <property type="project" value="TreeGrafter"/>
</dbReference>
<dbReference type="GO" id="GO:0006281">
    <property type="term" value="P:DNA repair"/>
    <property type="evidence" value="ECO:0007669"/>
    <property type="project" value="UniProtKB-ARBA"/>
</dbReference>
<dbReference type="InParanoid" id="C4QZB7"/>
<evidence type="ECO:0000259" key="4">
    <source>
        <dbReference type="SMART" id="SM00484"/>
    </source>
</evidence>
<dbReference type="Gene3D" id="3.40.50.1010">
    <property type="entry name" value="5'-nuclease"/>
    <property type="match status" value="1"/>
</dbReference>
<dbReference type="PRINTS" id="PR00853">
    <property type="entry name" value="XPGRADSUPER"/>
</dbReference>
<evidence type="ECO:0000256" key="3">
    <source>
        <dbReference type="SAM" id="MobiDB-lite"/>
    </source>
</evidence>
<dbReference type="Pfam" id="PF00752">
    <property type="entry name" value="XPG_N"/>
    <property type="match status" value="1"/>
</dbReference>
<organism evidence="5 6">
    <name type="scientific">Komagataella phaffii (strain GS115 / ATCC 20864)</name>
    <name type="common">Yeast</name>
    <name type="synonym">Pichia pastoris</name>
    <dbReference type="NCBI Taxonomy" id="644223"/>
    <lineage>
        <taxon>Eukaryota</taxon>
        <taxon>Fungi</taxon>
        <taxon>Dikarya</taxon>
        <taxon>Ascomycota</taxon>
        <taxon>Saccharomycotina</taxon>
        <taxon>Pichiomycetes</taxon>
        <taxon>Pichiales</taxon>
        <taxon>Pichiaceae</taxon>
        <taxon>Komagataella</taxon>
    </lineage>
</organism>
<dbReference type="EMBL" id="FN392319">
    <property type="protein sequence ID" value="CAY68591.1"/>
    <property type="molecule type" value="Genomic_DNA"/>
</dbReference>
<feature type="compositionally biased region" description="Polar residues" evidence="3">
    <location>
        <begin position="582"/>
        <end position="594"/>
    </location>
</feature>
<dbReference type="Proteomes" id="UP000000314">
    <property type="component" value="Chromosome 1"/>
</dbReference>
<evidence type="ECO:0000313" key="5">
    <source>
        <dbReference type="EMBL" id="CAY68591.1"/>
    </source>
</evidence>
<dbReference type="InterPro" id="IPR036279">
    <property type="entry name" value="5-3_exonuclease_C_sf"/>
</dbReference>
<proteinExistence type="predicted"/>
<feature type="region of interest" description="Disordered" evidence="3">
    <location>
        <begin position="573"/>
        <end position="594"/>
    </location>
</feature>
<keyword evidence="6" id="KW-1185">Reference proteome</keyword>
<dbReference type="InterPro" id="IPR029060">
    <property type="entry name" value="PIN-like_dom_sf"/>
</dbReference>
<protein>
    <recommendedName>
        <fullName evidence="4">XPG-I domain-containing protein</fullName>
    </recommendedName>
</protein>
<dbReference type="InterPro" id="IPR006084">
    <property type="entry name" value="XPG/Rad2"/>
</dbReference>
<dbReference type="Pfam" id="PF00867">
    <property type="entry name" value="XPG_I"/>
    <property type="match status" value="1"/>
</dbReference>
<dbReference type="OrthoDB" id="3981129at2759"/>
<sequence length="686" mass="78873">MKHSCLFARYLITYRFSLQGNKVYSTLSLMAVHSLWQELLPGASERVPFVVYIQSFSKTHGRLPRLAIDGYQWIFECRSFNGSNVYRLDDQVRKCLIGFKSRIRLLLQLKIEFVIVFDGPFKPIFKRNYGSLEVDDDLMGKVDHDQYYKNVMEQIRELERDKWDLPAEVVQLRKLLDNWNISYLISPGEGEAQCAYLQTQGLVDCIVTNDVDTLIFGGTLVLRNFSKNFQDKPASNTRDIPEDEFYVTPISMDKVTHATGLDTGRLLFVASLRGGDYNHGVNDIGIKRSIHLAKCGRASPSSEEDEKENGNQNSLVDLSEKFFEIYKSPLKFDQRLKKHKEFRSFLVKYVKSHSKAIFKRKYEGDLSGFMEDFYIMLYTKPILDRVSTIEWKPVSQMLKIKIEDVYQKISDLKYFMEAYTPYLLELNSDLFRVAKEKTLFLRKSSHELEDYHELKMYMLKYNPQKVCEYLESVVEDVGIFQEAAAADSTNRSLWVHEYILEGKEGSKLVQEYQKNGFQSASTTPKKKKYNNGQTLLDLPFFKKQLEKKSIALKTPDQVDYVGEHSTSFAVRLHDSPHKHPPSSATSEPILNSPIRNRTSSSIIMQDDHQEEPWSVNTASVKETSIIDISTPDEAYNARGKDDAIRVDSEGPSKRTTILSRLMETQDSDNDGTESDVGESSSLIILS</sequence>
<dbReference type="RefSeq" id="XP_002490871.1">
    <property type="nucleotide sequence ID" value="XM_002490826.1"/>
</dbReference>
<dbReference type="FunCoup" id="C4QZB7">
    <property type="interactions" value="78"/>
</dbReference>
<dbReference type="PANTHER" id="PTHR11081">
    <property type="entry name" value="FLAP ENDONUCLEASE FAMILY MEMBER"/>
    <property type="match status" value="1"/>
</dbReference>
<keyword evidence="1" id="KW-0540">Nuclease</keyword>
<dbReference type="KEGG" id="ppa:PAS_FragB_0059"/>
<feature type="region of interest" description="Disordered" evidence="3">
    <location>
        <begin position="662"/>
        <end position="686"/>
    </location>
</feature>
<dbReference type="SUPFAM" id="SSF88723">
    <property type="entry name" value="PIN domain-like"/>
    <property type="match status" value="1"/>
</dbReference>
<feature type="compositionally biased region" description="Polar residues" evidence="3">
    <location>
        <begin position="677"/>
        <end position="686"/>
    </location>
</feature>
<dbReference type="AlphaFoldDB" id="C4QZB7"/>
<dbReference type="STRING" id="644223.C4QZB7"/>
<gene>
    <name evidence="5" type="ordered locus">PAS_FragB_0059</name>
</gene>
<dbReference type="SUPFAM" id="SSF47807">
    <property type="entry name" value="5' to 3' exonuclease, C-terminal subdomain"/>
    <property type="match status" value="1"/>
</dbReference>